<dbReference type="RefSeq" id="WP_135524691.1">
    <property type="nucleotide sequence ID" value="NZ_SRLH01000001.1"/>
</dbReference>
<keyword evidence="2 5" id="KW-0731">Sigma factor</keyword>
<dbReference type="InterPro" id="IPR039425">
    <property type="entry name" value="RNA_pol_sigma-70-like"/>
</dbReference>
<dbReference type="SUPFAM" id="SSF88946">
    <property type="entry name" value="Sigma2 domain of RNA polymerase sigma factors"/>
    <property type="match status" value="1"/>
</dbReference>
<evidence type="ECO:0000256" key="5">
    <source>
        <dbReference type="RuleBase" id="RU000716"/>
    </source>
</evidence>
<dbReference type="InterPro" id="IPR000838">
    <property type="entry name" value="RNA_pol_sigma70_ECF_CS"/>
</dbReference>
<dbReference type="PANTHER" id="PTHR43133:SF8">
    <property type="entry name" value="RNA POLYMERASE SIGMA FACTOR HI_1459-RELATED"/>
    <property type="match status" value="1"/>
</dbReference>
<evidence type="ECO:0000256" key="4">
    <source>
        <dbReference type="ARBA" id="ARBA00023163"/>
    </source>
</evidence>
<reference evidence="7 8" key="1">
    <citation type="submission" date="2019-04" db="EMBL/GenBank/DDBJ databases">
        <title>Flavobacterium sp. strain DS2-A Genome sequencing and assembly.</title>
        <authorList>
            <person name="Kim I."/>
        </authorList>
    </citation>
    <scope>NUCLEOTIDE SEQUENCE [LARGE SCALE GENOMIC DNA]</scope>
    <source>
        <strain evidence="7 8">DS2-A</strain>
    </source>
</reference>
<name>A0A4Z0LC81_9FLAO</name>
<evidence type="ECO:0000256" key="3">
    <source>
        <dbReference type="ARBA" id="ARBA00023125"/>
    </source>
</evidence>
<dbReference type="GO" id="GO:0006352">
    <property type="term" value="P:DNA-templated transcription initiation"/>
    <property type="evidence" value="ECO:0007669"/>
    <property type="project" value="InterPro"/>
</dbReference>
<organism evidence="7 8">
    <name type="scientific">Flavobacterium humi</name>
    <dbReference type="NCBI Taxonomy" id="2562683"/>
    <lineage>
        <taxon>Bacteria</taxon>
        <taxon>Pseudomonadati</taxon>
        <taxon>Bacteroidota</taxon>
        <taxon>Flavobacteriia</taxon>
        <taxon>Flavobacteriales</taxon>
        <taxon>Flavobacteriaceae</taxon>
        <taxon>Flavobacterium</taxon>
    </lineage>
</organism>
<keyword evidence="8" id="KW-1185">Reference proteome</keyword>
<dbReference type="PROSITE" id="PS01063">
    <property type="entry name" value="SIGMA70_ECF"/>
    <property type="match status" value="1"/>
</dbReference>
<evidence type="ECO:0000256" key="2">
    <source>
        <dbReference type="ARBA" id="ARBA00023082"/>
    </source>
</evidence>
<dbReference type="GO" id="GO:0003677">
    <property type="term" value="F:DNA binding"/>
    <property type="evidence" value="ECO:0007669"/>
    <property type="project" value="UniProtKB-KW"/>
</dbReference>
<evidence type="ECO:0000313" key="7">
    <source>
        <dbReference type="EMBL" id="TGD59484.1"/>
    </source>
</evidence>
<comment type="caution">
    <text evidence="7">The sequence shown here is derived from an EMBL/GenBank/DDBJ whole genome shotgun (WGS) entry which is preliminary data.</text>
</comment>
<dbReference type="AlphaFoldDB" id="A0A4Z0LC81"/>
<protein>
    <recommendedName>
        <fullName evidence="5">RNA polymerase sigma factor</fullName>
    </recommendedName>
</protein>
<dbReference type="OrthoDB" id="1027298at2"/>
<dbReference type="Pfam" id="PF04542">
    <property type="entry name" value="Sigma70_r2"/>
    <property type="match status" value="1"/>
</dbReference>
<evidence type="ECO:0000256" key="1">
    <source>
        <dbReference type="ARBA" id="ARBA00023015"/>
    </source>
</evidence>
<dbReference type="Proteomes" id="UP000297407">
    <property type="component" value="Unassembled WGS sequence"/>
</dbReference>
<accession>A0A4Z0LC81</accession>
<evidence type="ECO:0000259" key="6">
    <source>
        <dbReference type="Pfam" id="PF04542"/>
    </source>
</evidence>
<dbReference type="GO" id="GO:0016987">
    <property type="term" value="F:sigma factor activity"/>
    <property type="evidence" value="ECO:0007669"/>
    <property type="project" value="UniProtKB-KW"/>
</dbReference>
<sequence>MDNPFTLHYPDHTDTALVASAIKGDKKALQNLILRHQVFIYNLALKMSKNVEDAEDLTQEVFIKAITALGKFEGKSSFRTWLYRITVNHFLNSRKRKTELQVFDFETYFDSIDTVPNHPLNETEEHELTDSIEELRISCTAGMLLCLNREQRLVYILGEMFEIDHNLGGEILGISPGNFRIKLMRARTDLYNWMNKRCGLVNAGNACRCSKKTRAYINAGLVDPDNLKFNARYKEKIYDLSGQKATEITETIEDLNKKIYQSHPLQQPLTISKIVDEICNNSLIKSILDL</sequence>
<keyword evidence="1 5" id="KW-0805">Transcription regulation</keyword>
<evidence type="ECO:0000313" key="8">
    <source>
        <dbReference type="Proteomes" id="UP000297407"/>
    </source>
</evidence>
<comment type="similarity">
    <text evidence="5">Belongs to the sigma-70 factor family. ECF subfamily.</text>
</comment>
<dbReference type="NCBIfam" id="TIGR02937">
    <property type="entry name" value="sigma70-ECF"/>
    <property type="match status" value="1"/>
</dbReference>
<dbReference type="EMBL" id="SRLH01000001">
    <property type="protein sequence ID" value="TGD59484.1"/>
    <property type="molecule type" value="Genomic_DNA"/>
</dbReference>
<keyword evidence="3 5" id="KW-0238">DNA-binding</keyword>
<dbReference type="InterPro" id="IPR013325">
    <property type="entry name" value="RNA_pol_sigma_r2"/>
</dbReference>
<dbReference type="InterPro" id="IPR007627">
    <property type="entry name" value="RNA_pol_sigma70_r2"/>
</dbReference>
<keyword evidence="4 5" id="KW-0804">Transcription</keyword>
<gene>
    <name evidence="7" type="ORF">E4635_00690</name>
</gene>
<dbReference type="InterPro" id="IPR014284">
    <property type="entry name" value="RNA_pol_sigma-70_dom"/>
</dbReference>
<feature type="domain" description="RNA polymerase sigma-70 region 2" evidence="6">
    <location>
        <begin position="32"/>
        <end position="97"/>
    </location>
</feature>
<proteinExistence type="inferred from homology"/>
<dbReference type="Gene3D" id="1.10.1740.10">
    <property type="match status" value="1"/>
</dbReference>
<dbReference type="PANTHER" id="PTHR43133">
    <property type="entry name" value="RNA POLYMERASE ECF-TYPE SIGMA FACTO"/>
    <property type="match status" value="1"/>
</dbReference>